<gene>
    <name evidence="1" type="ORF">I2501_00750</name>
</gene>
<reference evidence="1" key="1">
    <citation type="submission" date="2020-11" db="EMBL/GenBank/DDBJ databases">
        <title>Isolation and identification of active actinomycetes.</title>
        <authorList>
            <person name="Yu B."/>
        </authorList>
    </citation>
    <scope>NUCLEOTIDE SEQUENCE</scope>
    <source>
        <strain evidence="1">NEAU-YB345</strain>
    </source>
</reference>
<dbReference type="Gene3D" id="3.40.50.1820">
    <property type="entry name" value="alpha/beta hydrolase"/>
    <property type="match status" value="1"/>
</dbReference>
<dbReference type="Proteomes" id="UP000657385">
    <property type="component" value="Unassembled WGS sequence"/>
</dbReference>
<comment type="caution">
    <text evidence="1">The sequence shown here is derived from an EMBL/GenBank/DDBJ whole genome shotgun (WGS) entry which is preliminary data.</text>
</comment>
<sequence length="347" mass="37275">MSYQWPMAAQDLFAERYPQMLNLGLPQRDVDAVRAAVEHMWADEPGGWVYEWSARAAAYAGARRHDLAYLAYGWAKFPSLADAAKLTALARQTEQYQLAAPGFPVPFDRRVLNLPHRGALTPVTVHLLGPAGGPVLIASGGLDSWKMDLHPLLVRLALDGGVQVMAFDLPGTGETQVPMTAVGGFELVQGLVEHARSIGNGRVGHFGFSMGGYYAAHSGLTGLVDAAVDLGGPIRDSFTEDNLKKLVFGMADIFGNALGFDHQPQPGELLALLGDYPLDELLAQDRNSPMLVINGADDVHVTQSDTLLFEGRRATDVWLVPDTGHVAASKLPGVVPVIASWLAEHLA</sequence>
<organism evidence="1 2">
    <name type="scientific">Streptacidiphilus fuscans</name>
    <dbReference type="NCBI Taxonomy" id="2789292"/>
    <lineage>
        <taxon>Bacteria</taxon>
        <taxon>Bacillati</taxon>
        <taxon>Actinomycetota</taxon>
        <taxon>Actinomycetes</taxon>
        <taxon>Kitasatosporales</taxon>
        <taxon>Streptomycetaceae</taxon>
        <taxon>Streptacidiphilus</taxon>
    </lineage>
</organism>
<evidence type="ECO:0000313" key="1">
    <source>
        <dbReference type="EMBL" id="MBF9066562.1"/>
    </source>
</evidence>
<dbReference type="Pfam" id="PF06500">
    <property type="entry name" value="FrsA-like"/>
    <property type="match status" value="1"/>
</dbReference>
<dbReference type="InterPro" id="IPR010520">
    <property type="entry name" value="FrsA-like"/>
</dbReference>
<keyword evidence="2" id="KW-1185">Reference proteome</keyword>
<proteinExistence type="predicted"/>
<protein>
    <submittedName>
        <fullName evidence="1">Alpha/beta hydrolase</fullName>
    </submittedName>
</protein>
<dbReference type="AlphaFoldDB" id="A0A931AZX3"/>
<accession>A0A931AZX3</accession>
<keyword evidence="1" id="KW-0378">Hydrolase</keyword>
<evidence type="ECO:0000313" key="2">
    <source>
        <dbReference type="Proteomes" id="UP000657385"/>
    </source>
</evidence>
<dbReference type="GO" id="GO:0016787">
    <property type="term" value="F:hydrolase activity"/>
    <property type="evidence" value="ECO:0007669"/>
    <property type="project" value="UniProtKB-KW"/>
</dbReference>
<dbReference type="SUPFAM" id="SSF53474">
    <property type="entry name" value="alpha/beta-Hydrolases"/>
    <property type="match status" value="1"/>
</dbReference>
<dbReference type="InterPro" id="IPR029058">
    <property type="entry name" value="AB_hydrolase_fold"/>
</dbReference>
<dbReference type="EMBL" id="JADPRT010000001">
    <property type="protein sequence ID" value="MBF9066562.1"/>
    <property type="molecule type" value="Genomic_DNA"/>
</dbReference>
<name>A0A931AZX3_9ACTN</name>